<dbReference type="EMBL" id="CAJOBR010061953">
    <property type="protein sequence ID" value="CAF5074428.1"/>
    <property type="molecule type" value="Genomic_DNA"/>
</dbReference>
<comment type="caution">
    <text evidence="1">The sequence shown here is derived from an EMBL/GenBank/DDBJ whole genome shotgun (WGS) entry which is preliminary data.</text>
</comment>
<sequence>MKIIDSTILSSLSVGNDNLGEFECRTSLSNPQATLSIIRQSNDGVKHLDIEYKTPSTYINGINSIKFM</sequence>
<evidence type="ECO:0000313" key="1">
    <source>
        <dbReference type="EMBL" id="CAF5074428.1"/>
    </source>
</evidence>
<evidence type="ECO:0000313" key="2">
    <source>
        <dbReference type="Proteomes" id="UP000663848"/>
    </source>
</evidence>
<feature type="non-terminal residue" evidence="1">
    <location>
        <position position="68"/>
    </location>
</feature>
<gene>
    <name evidence="1" type="ORF">QYT958_LOCUS43492</name>
</gene>
<reference evidence="1" key="1">
    <citation type="submission" date="2021-02" db="EMBL/GenBank/DDBJ databases">
        <authorList>
            <person name="Nowell W R."/>
        </authorList>
    </citation>
    <scope>NUCLEOTIDE SEQUENCE</scope>
</reference>
<proteinExistence type="predicted"/>
<protein>
    <submittedName>
        <fullName evidence="1">Uncharacterized protein</fullName>
    </submittedName>
</protein>
<organism evidence="1 2">
    <name type="scientific">Rotaria socialis</name>
    <dbReference type="NCBI Taxonomy" id="392032"/>
    <lineage>
        <taxon>Eukaryota</taxon>
        <taxon>Metazoa</taxon>
        <taxon>Spiralia</taxon>
        <taxon>Gnathifera</taxon>
        <taxon>Rotifera</taxon>
        <taxon>Eurotatoria</taxon>
        <taxon>Bdelloidea</taxon>
        <taxon>Philodinida</taxon>
        <taxon>Philodinidae</taxon>
        <taxon>Rotaria</taxon>
    </lineage>
</organism>
<dbReference type="AlphaFoldDB" id="A0A822DHK0"/>
<accession>A0A822DHK0</accession>
<dbReference type="Proteomes" id="UP000663848">
    <property type="component" value="Unassembled WGS sequence"/>
</dbReference>
<name>A0A822DHK0_9BILA</name>